<dbReference type="GO" id="GO:0042626">
    <property type="term" value="F:ATPase-coupled transmembrane transporter activity"/>
    <property type="evidence" value="ECO:0007669"/>
    <property type="project" value="TreeGrafter"/>
</dbReference>
<dbReference type="FunFam" id="3.40.50.300:FF:000224">
    <property type="entry name" value="Energy-coupling factor transporter ATP-binding protein EcfA"/>
    <property type="match status" value="1"/>
</dbReference>
<dbReference type="PROSITE" id="PS50893">
    <property type="entry name" value="ABC_TRANSPORTER_2"/>
    <property type="match status" value="1"/>
</dbReference>
<dbReference type="SUPFAM" id="SSF52540">
    <property type="entry name" value="P-loop containing nucleoside triphosphate hydrolases"/>
    <property type="match status" value="1"/>
</dbReference>
<dbReference type="GO" id="GO:0005524">
    <property type="term" value="F:ATP binding"/>
    <property type="evidence" value="ECO:0007669"/>
    <property type="project" value="UniProtKB-UniRule"/>
</dbReference>
<feature type="domain" description="ABC transporter" evidence="11">
    <location>
        <begin position="5"/>
        <end position="239"/>
    </location>
</feature>
<sequence length="303" mass="33556">MKEAVTIRNLNHHYPDGTVSLEDVSLTINEGERLAIIGQNGAGKTTLFLHLNGSIKSTEDNVLIFGENVRYMPIEKRIEKVGVVFADPDDQLFMPTIYDDVAFGPTNMGLPHDEVERRVRNALETVGLIGFEDRVPHHMSYGEKKRAALAAVLSMEPRILILDEPTANLDPKNRSILISLINRLNKEKGITTIVAMHDVNAVSHLADRVVVLNTTIVADGDAHTIFSDGELLKANNLEAPEIYKLFRILDCYGYTCCHQHPLSAIDAPPAFDASLDANGGSIHLRKNNSTADEVQKVMDTFEY</sequence>
<dbReference type="EMBL" id="JWHL01000001">
    <property type="protein sequence ID" value="MBR1368222.1"/>
    <property type="molecule type" value="Genomic_DNA"/>
</dbReference>
<evidence type="ECO:0000256" key="4">
    <source>
        <dbReference type="ARBA" id="ARBA00022475"/>
    </source>
</evidence>
<name>A0A8J7W892_9EURY</name>
<keyword evidence="3 10" id="KW-0813">Transport</keyword>
<dbReference type="SMART" id="SM00382">
    <property type="entry name" value="AAA"/>
    <property type="match status" value="1"/>
</dbReference>
<evidence type="ECO:0000256" key="8">
    <source>
        <dbReference type="ARBA" id="ARBA00023136"/>
    </source>
</evidence>
<dbReference type="InterPro" id="IPR017871">
    <property type="entry name" value="ABC_transporter-like_CS"/>
</dbReference>
<organism evidence="12 13">
    <name type="scientific">Methanocalculus chunghsingensis</name>
    <dbReference type="NCBI Taxonomy" id="156457"/>
    <lineage>
        <taxon>Archaea</taxon>
        <taxon>Methanobacteriati</taxon>
        <taxon>Methanobacteriota</taxon>
        <taxon>Stenosarchaea group</taxon>
        <taxon>Methanomicrobia</taxon>
        <taxon>Methanomicrobiales</taxon>
        <taxon>Methanocalculaceae</taxon>
        <taxon>Methanocalculus</taxon>
    </lineage>
</organism>
<comment type="similarity">
    <text evidence="2 10">Belongs to the ABC transporter superfamily.</text>
</comment>
<evidence type="ECO:0000313" key="13">
    <source>
        <dbReference type="Proteomes" id="UP000730161"/>
    </source>
</evidence>
<dbReference type="GO" id="GO:0043190">
    <property type="term" value="C:ATP-binding cassette (ABC) transporter complex"/>
    <property type="evidence" value="ECO:0007669"/>
    <property type="project" value="TreeGrafter"/>
</dbReference>
<proteinExistence type="inferred from homology"/>
<dbReference type="Proteomes" id="UP000730161">
    <property type="component" value="Unassembled WGS sequence"/>
</dbReference>
<dbReference type="InterPro" id="IPR015856">
    <property type="entry name" value="ABC_transpr_CbiO/EcfA_su"/>
</dbReference>
<dbReference type="PROSITE" id="PS00211">
    <property type="entry name" value="ABC_TRANSPORTER_1"/>
    <property type="match status" value="1"/>
</dbReference>
<evidence type="ECO:0000259" key="11">
    <source>
        <dbReference type="PROSITE" id="PS50893"/>
    </source>
</evidence>
<comment type="caution">
    <text evidence="12">The sequence shown here is derived from an EMBL/GenBank/DDBJ whole genome shotgun (WGS) entry which is preliminary data.</text>
</comment>
<evidence type="ECO:0000256" key="7">
    <source>
        <dbReference type="ARBA" id="ARBA00022967"/>
    </source>
</evidence>
<keyword evidence="5 10" id="KW-0547">Nucleotide-binding</keyword>
<dbReference type="NCBIfam" id="TIGR01166">
    <property type="entry name" value="cbiO"/>
    <property type="match status" value="1"/>
</dbReference>
<evidence type="ECO:0000256" key="1">
    <source>
        <dbReference type="ARBA" id="ARBA00004202"/>
    </source>
</evidence>
<evidence type="ECO:0000256" key="5">
    <source>
        <dbReference type="ARBA" id="ARBA00022741"/>
    </source>
</evidence>
<dbReference type="PANTHER" id="PTHR43553">
    <property type="entry name" value="HEAVY METAL TRANSPORTER"/>
    <property type="match status" value="1"/>
</dbReference>
<evidence type="ECO:0000256" key="3">
    <source>
        <dbReference type="ARBA" id="ARBA00022448"/>
    </source>
</evidence>
<dbReference type="AlphaFoldDB" id="A0A8J7W892"/>
<dbReference type="RefSeq" id="WP_211529814.1">
    <property type="nucleotide sequence ID" value="NZ_JWHL01000001.1"/>
</dbReference>
<accession>A0A8J7W892</accession>
<gene>
    <name evidence="12" type="primary">cbiO</name>
    <name evidence="12" type="ORF">RJ53_01410</name>
</gene>
<keyword evidence="6 10" id="KW-0067">ATP-binding</keyword>
<reference evidence="12" key="1">
    <citation type="submission" date="2014-12" db="EMBL/GenBank/DDBJ databases">
        <authorList>
            <person name="Huang H.-H."/>
            <person name="Chen S.-C."/>
            <person name="Lai M.-C."/>
        </authorList>
    </citation>
    <scope>NUCLEOTIDE SEQUENCE</scope>
    <source>
        <strain evidence="12">K1F9705b</strain>
    </source>
</reference>
<evidence type="ECO:0000313" key="12">
    <source>
        <dbReference type="EMBL" id="MBR1368222.1"/>
    </source>
</evidence>
<comment type="function">
    <text evidence="10">Part of an ABC transporter complex. Responsible for energy coupling to the transport system.</text>
</comment>
<keyword evidence="4 10" id="KW-1003">Cell membrane</keyword>
<keyword evidence="8 10" id="KW-0472">Membrane</keyword>
<protein>
    <recommendedName>
        <fullName evidence="10">ABC transporter ATP-binding protein</fullName>
    </recommendedName>
</protein>
<evidence type="ECO:0000256" key="10">
    <source>
        <dbReference type="RuleBase" id="RU364103"/>
    </source>
</evidence>
<dbReference type="InterPro" id="IPR050095">
    <property type="entry name" value="ECF_ABC_transporter_ATP-bd"/>
</dbReference>
<comment type="subcellular location">
    <subcellularLocation>
        <location evidence="1 10">Cell membrane</location>
        <topology evidence="1 10">Peripheral membrane protein</topology>
    </subcellularLocation>
</comment>
<dbReference type="PANTHER" id="PTHR43553:SF24">
    <property type="entry name" value="ENERGY-COUPLING FACTOR TRANSPORTER ATP-BINDING PROTEIN ECFA1"/>
    <property type="match status" value="1"/>
</dbReference>
<dbReference type="Pfam" id="PF00005">
    <property type="entry name" value="ABC_tran"/>
    <property type="match status" value="1"/>
</dbReference>
<dbReference type="InterPro" id="IPR027417">
    <property type="entry name" value="P-loop_NTPase"/>
</dbReference>
<keyword evidence="13" id="KW-1185">Reference proteome</keyword>
<dbReference type="InterPro" id="IPR003593">
    <property type="entry name" value="AAA+_ATPase"/>
</dbReference>
<evidence type="ECO:0000256" key="6">
    <source>
        <dbReference type="ARBA" id="ARBA00022840"/>
    </source>
</evidence>
<dbReference type="GO" id="GO:0016887">
    <property type="term" value="F:ATP hydrolysis activity"/>
    <property type="evidence" value="ECO:0007669"/>
    <property type="project" value="InterPro"/>
</dbReference>
<evidence type="ECO:0000256" key="2">
    <source>
        <dbReference type="ARBA" id="ARBA00005417"/>
    </source>
</evidence>
<dbReference type="Gene3D" id="3.40.50.300">
    <property type="entry name" value="P-loop containing nucleotide triphosphate hydrolases"/>
    <property type="match status" value="1"/>
</dbReference>
<dbReference type="CDD" id="cd03225">
    <property type="entry name" value="ABC_cobalt_CbiO_domain1"/>
    <property type="match status" value="1"/>
</dbReference>
<comment type="function">
    <text evidence="9">Probably part of an ABC transporter complex. Responsible for energy coupling to the transport system.</text>
</comment>
<dbReference type="OrthoDB" id="18209at2157"/>
<keyword evidence="7" id="KW-1278">Translocase</keyword>
<evidence type="ECO:0000256" key="9">
    <source>
        <dbReference type="ARBA" id="ARBA00025157"/>
    </source>
</evidence>
<dbReference type="InterPro" id="IPR003439">
    <property type="entry name" value="ABC_transporter-like_ATP-bd"/>
</dbReference>
<dbReference type="GO" id="GO:0006824">
    <property type="term" value="P:cobalt ion transport"/>
    <property type="evidence" value="ECO:0007669"/>
    <property type="project" value="InterPro"/>
</dbReference>
<dbReference type="InterPro" id="IPR005876">
    <property type="entry name" value="Co_trans_ATP-bd"/>
</dbReference>